<feature type="chain" id="PRO_5007923164" evidence="3">
    <location>
        <begin position="18"/>
        <end position="356"/>
    </location>
</feature>
<feature type="region of interest" description="Disordered" evidence="2">
    <location>
        <begin position="317"/>
        <end position="356"/>
    </location>
</feature>
<feature type="domain" description="PpiC" evidence="4">
    <location>
        <begin position="141"/>
        <end position="250"/>
    </location>
</feature>
<evidence type="ECO:0000256" key="2">
    <source>
        <dbReference type="SAM" id="MobiDB-lite"/>
    </source>
</evidence>
<keyword evidence="1" id="KW-0697">Rotamase</keyword>
<dbReference type="PROSITE" id="PS51257">
    <property type="entry name" value="PROKAR_LIPOPROTEIN"/>
    <property type="match status" value="1"/>
</dbReference>
<feature type="signal peptide" evidence="3">
    <location>
        <begin position="1"/>
        <end position="17"/>
    </location>
</feature>
<evidence type="ECO:0000256" key="1">
    <source>
        <dbReference type="PROSITE-ProRule" id="PRU00278"/>
    </source>
</evidence>
<dbReference type="EMBL" id="CP000251">
    <property type="protein sequence ID" value="ABC84096.1"/>
    <property type="molecule type" value="Genomic_DNA"/>
</dbReference>
<gene>
    <name evidence="5" type="ordered locus">Adeh_4333</name>
</gene>
<dbReference type="RefSeq" id="WP_011423378.1">
    <property type="nucleotide sequence ID" value="NC_007760.1"/>
</dbReference>
<feature type="compositionally biased region" description="Low complexity" evidence="2">
    <location>
        <begin position="331"/>
        <end position="346"/>
    </location>
</feature>
<organism evidence="5 6">
    <name type="scientific">Anaeromyxobacter dehalogenans (strain 2CP-C)</name>
    <dbReference type="NCBI Taxonomy" id="290397"/>
    <lineage>
        <taxon>Bacteria</taxon>
        <taxon>Pseudomonadati</taxon>
        <taxon>Myxococcota</taxon>
        <taxon>Myxococcia</taxon>
        <taxon>Myxococcales</taxon>
        <taxon>Cystobacterineae</taxon>
        <taxon>Anaeromyxobacteraceae</taxon>
        <taxon>Anaeromyxobacter</taxon>
    </lineage>
</organism>
<evidence type="ECO:0000259" key="4">
    <source>
        <dbReference type="PROSITE" id="PS50198"/>
    </source>
</evidence>
<accession>Q2IHN5</accession>
<dbReference type="SUPFAM" id="SSF54534">
    <property type="entry name" value="FKBP-like"/>
    <property type="match status" value="1"/>
</dbReference>
<sequence>MLRRIALLGLVALAATACQPQSKDSKKSGPAVATGNGFTITAGELKARLDEQSPFIRARYSTLERKKEFLDNLVRFEVLAREAERQGLANDPEVQLTLKKVMVQKLVQKNFQDASGAAAEALPEADLQKYYDEHKAEYYRPRRVRLAAIVWNAPAGSPERAAKVALAKKALAKLKAEEKKNTLAFAQLVNEFSEDAASKATAGDLGFKTREDLEKAYSKEFADVAYNLQPGATSGVLETPNGVYLVKGTGEQDELNRTFEQVKPQIQTKLYREKKTKEFDAWLKKLRDDAKVSIDEKALEAVEVSAAAPAGMGGMPGMPGMMPGGHGPMGAGPRPMGAPAPAAAPAQPAPAPAPAK</sequence>
<dbReference type="AlphaFoldDB" id="Q2IHN5"/>
<dbReference type="Gene3D" id="3.10.50.40">
    <property type="match status" value="1"/>
</dbReference>
<dbReference type="GO" id="GO:0003755">
    <property type="term" value="F:peptidyl-prolyl cis-trans isomerase activity"/>
    <property type="evidence" value="ECO:0007669"/>
    <property type="project" value="UniProtKB-KW"/>
</dbReference>
<name>Q2IHN5_ANADE</name>
<dbReference type="Pfam" id="PF13145">
    <property type="entry name" value="Rotamase_2"/>
    <property type="match status" value="1"/>
</dbReference>
<dbReference type="OrthoDB" id="5380974at2"/>
<keyword evidence="1 5" id="KW-0413">Isomerase</keyword>
<dbReference type="eggNOG" id="COG0760">
    <property type="taxonomic scope" value="Bacteria"/>
</dbReference>
<dbReference type="PANTHER" id="PTHR47245:SF2">
    <property type="entry name" value="PEPTIDYL-PROLYL CIS-TRANS ISOMERASE HP_0175-RELATED"/>
    <property type="match status" value="1"/>
</dbReference>
<proteinExistence type="predicted"/>
<dbReference type="InterPro" id="IPR000297">
    <property type="entry name" value="PPIase_PpiC"/>
</dbReference>
<evidence type="ECO:0000313" key="5">
    <source>
        <dbReference type="EMBL" id="ABC84096.1"/>
    </source>
</evidence>
<feature type="compositionally biased region" description="Pro residues" evidence="2">
    <location>
        <begin position="347"/>
        <end position="356"/>
    </location>
</feature>
<dbReference type="SUPFAM" id="SSF109998">
    <property type="entry name" value="Triger factor/SurA peptide-binding domain-like"/>
    <property type="match status" value="1"/>
</dbReference>
<keyword evidence="3" id="KW-0732">Signal</keyword>
<feature type="compositionally biased region" description="Gly residues" evidence="2">
    <location>
        <begin position="317"/>
        <end position="330"/>
    </location>
</feature>
<dbReference type="PROSITE" id="PS50198">
    <property type="entry name" value="PPIC_PPIASE_2"/>
    <property type="match status" value="1"/>
</dbReference>
<dbReference type="InterPro" id="IPR046357">
    <property type="entry name" value="PPIase_dom_sf"/>
</dbReference>
<evidence type="ECO:0000313" key="6">
    <source>
        <dbReference type="Proteomes" id="UP000001935"/>
    </source>
</evidence>
<dbReference type="KEGG" id="ade:Adeh_4333"/>
<dbReference type="PANTHER" id="PTHR47245">
    <property type="entry name" value="PEPTIDYLPROLYL ISOMERASE"/>
    <property type="match status" value="1"/>
</dbReference>
<dbReference type="InterPro" id="IPR050245">
    <property type="entry name" value="PrsA_foldase"/>
</dbReference>
<evidence type="ECO:0000256" key="3">
    <source>
        <dbReference type="SAM" id="SignalP"/>
    </source>
</evidence>
<dbReference type="Proteomes" id="UP000001935">
    <property type="component" value="Chromosome"/>
</dbReference>
<dbReference type="Gene3D" id="1.10.4030.10">
    <property type="entry name" value="Porin chaperone SurA, peptide-binding domain"/>
    <property type="match status" value="1"/>
</dbReference>
<reference evidence="5" key="1">
    <citation type="submission" date="2006-01" db="EMBL/GenBank/DDBJ databases">
        <title>Complete sequence of Anaeromyxobacter dehalogenans 2CP-C.</title>
        <authorList>
            <consortium name="US DOE Joint Genome Institute"/>
            <person name="Copeland A."/>
            <person name="Lucas S."/>
            <person name="Lapidus A."/>
            <person name="Barry K."/>
            <person name="Detter J.C."/>
            <person name="Glavina T."/>
            <person name="Hammon N."/>
            <person name="Israni S."/>
            <person name="Pitluck S."/>
            <person name="Brettin T."/>
            <person name="Bruce D."/>
            <person name="Han C."/>
            <person name="Tapia R."/>
            <person name="Gilna P."/>
            <person name="Kiss H."/>
            <person name="Schmutz J."/>
            <person name="Larimer F."/>
            <person name="Land M."/>
            <person name="Kyrpides N."/>
            <person name="Anderson I."/>
            <person name="Sanford R.A."/>
            <person name="Ritalahti K.M."/>
            <person name="Thomas H.S."/>
            <person name="Kirby J.R."/>
            <person name="Zhulin I.B."/>
            <person name="Loeffler F.E."/>
            <person name="Richardson P."/>
        </authorList>
    </citation>
    <scope>NUCLEOTIDE SEQUENCE</scope>
    <source>
        <strain evidence="5">2CP-C</strain>
    </source>
</reference>
<dbReference type="STRING" id="290397.Adeh_4333"/>
<dbReference type="HOGENOM" id="CLU_034646_5_3_7"/>
<dbReference type="InterPro" id="IPR027304">
    <property type="entry name" value="Trigger_fact/SurA_dom_sf"/>
</dbReference>
<protein>
    <submittedName>
        <fullName evidence="5">PpiC-type peptidyl-prolyl cis-trans isomerase</fullName>
    </submittedName>
</protein>